<evidence type="ECO:0000256" key="1">
    <source>
        <dbReference type="SAM" id="MobiDB-lite"/>
    </source>
</evidence>
<sequence length="493" mass="55729">MAFWEREYLPGPILLANKSNAEAIRNLIDLTQKGKPMSDAEKVALANTTRGGVKAMAIAGTIVNNKDDKKGHGDSYQIYRDYAVHGPTSRFPDTSAIRINSHGDAAGETLSHLDWYRAYINDVHDRKRKPGLTNIERNLKKALNDDPTLTELATMVLYTEAVTYPYIRAIRGPGTEQLNVLDLGLLHEKVKRHCRAIIDGCELIIGPEVVVGTAVLNGKDWKNPLAIDTINRLRCEGGLSHLEKSVVAFFEGALETWIRFTEEFAPGGVIDKANAEERQKAWMPSTNDTNEGALGAYRVHIRNKPSTTLHQYNSYAVWERNGVEDFTDTMLNEEDDVYIIKRAREIDESGMEKKRKEEIRQHEVQIVEDRRAANAAKMKKNEEMMAGLKDLVLLTSQMLSQFKKMTIKDIDLQLDAFTKVHGDKTIPLKSNRGRKDDKWKLLQAAISRFESGETSSNTIAEPKEISESTTRTWEDNEAELEEEMEFDQGQHDI</sequence>
<protein>
    <submittedName>
        <fullName evidence="2">Uncharacterized protein</fullName>
    </submittedName>
</protein>
<reference evidence="3" key="1">
    <citation type="journal article" date="2012" name="Proc. Natl. Acad. Sci. U.S.A.">
        <title>Genome sequence of the button mushroom Agaricus bisporus reveals mechanisms governing adaptation to a humic-rich ecological niche.</title>
        <authorList>
            <person name="Morin E."/>
            <person name="Kohler A."/>
            <person name="Baker A.R."/>
            <person name="Foulongne-Oriol M."/>
            <person name="Lombard V."/>
            <person name="Nagy L.G."/>
            <person name="Ohm R.A."/>
            <person name="Patyshakuliyeva A."/>
            <person name="Brun A."/>
            <person name="Aerts A.L."/>
            <person name="Bailey A.M."/>
            <person name="Billette C."/>
            <person name="Coutinho P.M."/>
            <person name="Deakin G."/>
            <person name="Doddapaneni H."/>
            <person name="Floudas D."/>
            <person name="Grimwood J."/>
            <person name="Hilden K."/>
            <person name="Kuees U."/>
            <person name="LaButti K.M."/>
            <person name="Lapidus A."/>
            <person name="Lindquist E.A."/>
            <person name="Lucas S.M."/>
            <person name="Murat C."/>
            <person name="Riley R.W."/>
            <person name="Salamov A.A."/>
            <person name="Schmutz J."/>
            <person name="Subramanian V."/>
            <person name="Woesten H.A.B."/>
            <person name="Xu J."/>
            <person name="Eastwood D.C."/>
            <person name="Foster G.D."/>
            <person name="Sonnenberg A.S."/>
            <person name="Cullen D."/>
            <person name="de Vries R.P."/>
            <person name="Lundell T."/>
            <person name="Hibbett D.S."/>
            <person name="Henrissat B."/>
            <person name="Burton K.S."/>
            <person name="Kerrigan R.W."/>
            <person name="Challen M.P."/>
            <person name="Grigoriev I.V."/>
            <person name="Martin F."/>
        </authorList>
    </citation>
    <scope>NUCLEOTIDE SEQUENCE [LARGE SCALE GENOMIC DNA]</scope>
    <source>
        <strain evidence="3">JB137-S8 / ATCC MYA-4627 / FGSC 10392</strain>
    </source>
</reference>
<dbReference type="KEGG" id="abp:AGABI1DRAFT94074"/>
<keyword evidence="3" id="KW-1185">Reference proteome</keyword>
<organism evidence="2 3">
    <name type="scientific">Agaricus bisporus var. burnettii (strain JB137-S8 / ATCC MYA-4627 / FGSC 10392)</name>
    <name type="common">White button mushroom</name>
    <dbReference type="NCBI Taxonomy" id="597362"/>
    <lineage>
        <taxon>Eukaryota</taxon>
        <taxon>Fungi</taxon>
        <taxon>Dikarya</taxon>
        <taxon>Basidiomycota</taxon>
        <taxon>Agaricomycotina</taxon>
        <taxon>Agaricomycetes</taxon>
        <taxon>Agaricomycetidae</taxon>
        <taxon>Agaricales</taxon>
        <taxon>Agaricineae</taxon>
        <taxon>Agaricaceae</taxon>
        <taxon>Agaricus</taxon>
    </lineage>
</organism>
<dbReference type="EMBL" id="JH971402">
    <property type="protein sequence ID" value="EKM76394.1"/>
    <property type="molecule type" value="Genomic_DNA"/>
</dbReference>
<name>K5VPJ3_AGABU</name>
<dbReference type="InParanoid" id="K5VPJ3"/>
<dbReference type="GeneID" id="18832546"/>
<dbReference type="Proteomes" id="UP000008493">
    <property type="component" value="Unassembled WGS sequence"/>
</dbReference>
<feature type="region of interest" description="Disordered" evidence="1">
    <location>
        <begin position="451"/>
        <end position="493"/>
    </location>
</feature>
<dbReference type="AlphaFoldDB" id="K5VPJ3"/>
<gene>
    <name evidence="2" type="ORF">AGABI1DRAFT_94074</name>
</gene>
<evidence type="ECO:0000313" key="3">
    <source>
        <dbReference type="Proteomes" id="UP000008493"/>
    </source>
</evidence>
<dbReference type="HOGENOM" id="CLU_006824_2_1_1"/>
<dbReference type="OMA" id="FWEREYL"/>
<dbReference type="OrthoDB" id="3246627at2759"/>
<dbReference type="eggNOG" id="ENOG502SI1J">
    <property type="taxonomic scope" value="Eukaryota"/>
</dbReference>
<proteinExistence type="predicted"/>
<dbReference type="RefSeq" id="XP_007332847.1">
    <property type="nucleotide sequence ID" value="XM_007332785.1"/>
</dbReference>
<evidence type="ECO:0000313" key="2">
    <source>
        <dbReference type="EMBL" id="EKM76394.1"/>
    </source>
</evidence>
<feature type="compositionally biased region" description="Acidic residues" evidence="1">
    <location>
        <begin position="475"/>
        <end position="486"/>
    </location>
</feature>
<accession>K5VPJ3</accession>